<organism evidence="6 7">
    <name type="scientific">Limulus polyphemus</name>
    <name type="common">Atlantic horseshoe crab</name>
    <dbReference type="NCBI Taxonomy" id="6850"/>
    <lineage>
        <taxon>Eukaryota</taxon>
        <taxon>Metazoa</taxon>
        <taxon>Ecdysozoa</taxon>
        <taxon>Arthropoda</taxon>
        <taxon>Chelicerata</taxon>
        <taxon>Merostomata</taxon>
        <taxon>Xiphosura</taxon>
        <taxon>Limulidae</taxon>
        <taxon>Limulus</taxon>
    </lineage>
</organism>
<evidence type="ECO:0000313" key="7">
    <source>
        <dbReference type="RefSeq" id="XP_022246325.1"/>
    </source>
</evidence>
<evidence type="ECO:0000256" key="4">
    <source>
        <dbReference type="SAM" id="SignalP"/>
    </source>
</evidence>
<dbReference type="Pfam" id="PF00100">
    <property type="entry name" value="Zona_pellucida"/>
    <property type="match status" value="1"/>
</dbReference>
<dbReference type="PANTHER" id="PTHR46560:SF1">
    <property type="entry name" value="MINIATURE"/>
    <property type="match status" value="1"/>
</dbReference>
<dbReference type="GeneID" id="106463178"/>
<name>A0ABM1SRR9_LIMPO</name>
<feature type="compositionally biased region" description="Polar residues" evidence="2">
    <location>
        <begin position="319"/>
        <end position="332"/>
    </location>
</feature>
<keyword evidence="3" id="KW-0472">Membrane</keyword>
<feature type="compositionally biased region" description="Polar residues" evidence="2">
    <location>
        <begin position="519"/>
        <end position="537"/>
    </location>
</feature>
<evidence type="ECO:0000259" key="5">
    <source>
        <dbReference type="PROSITE" id="PS51034"/>
    </source>
</evidence>
<dbReference type="InterPro" id="IPR042235">
    <property type="entry name" value="ZP-C_dom"/>
</dbReference>
<keyword evidence="3" id="KW-1133">Transmembrane helix</keyword>
<reference evidence="7" key="1">
    <citation type="submission" date="2025-08" db="UniProtKB">
        <authorList>
            <consortium name="RefSeq"/>
        </authorList>
    </citation>
    <scope>IDENTIFICATION</scope>
    <source>
        <tissue evidence="7">Muscle</tissue>
    </source>
</reference>
<dbReference type="InterPro" id="IPR055355">
    <property type="entry name" value="ZP-C"/>
</dbReference>
<dbReference type="Pfam" id="PF25057">
    <property type="entry name" value="CUT_N"/>
    <property type="match status" value="1"/>
</dbReference>
<feature type="domain" description="ZP" evidence="5">
    <location>
        <begin position="50"/>
        <end position="297"/>
    </location>
</feature>
<feature type="chain" id="PRO_5046490449" evidence="4">
    <location>
        <begin position="28"/>
        <end position="719"/>
    </location>
</feature>
<feature type="transmembrane region" description="Helical" evidence="3">
    <location>
        <begin position="661"/>
        <end position="684"/>
    </location>
</feature>
<keyword evidence="1" id="KW-1015">Disulfide bond</keyword>
<keyword evidence="6" id="KW-1185">Reference proteome</keyword>
<feature type="region of interest" description="Disordered" evidence="2">
    <location>
        <begin position="319"/>
        <end position="360"/>
    </location>
</feature>
<dbReference type="SMART" id="SM00241">
    <property type="entry name" value="ZP"/>
    <property type="match status" value="1"/>
</dbReference>
<dbReference type="PANTHER" id="PTHR46560">
    <property type="entry name" value="CYPHER, ISOFORM B"/>
    <property type="match status" value="1"/>
</dbReference>
<evidence type="ECO:0000313" key="6">
    <source>
        <dbReference type="Proteomes" id="UP000694941"/>
    </source>
</evidence>
<sequence>MGLRRLLARKMGTFIFCLPALFTLATAQENSLWANGKPESMPKLVTLDVVCGKDHMSVHLEFSAPFYGHVFSKGHYGHDNCVYVKPHSGLTYVDFNIYYANCGTKPDLNGKFYENTIIIQYGTDIIEAWDEAKRLRCEWYDSYEKEAKKGLLKIAELEVVELDFQGDNVDCWMEIQEGKGPWSNQVSGIIPIGSPLTMVIAINDYEGQFDMRVKSCYAHDSIKPPVALTDEYGCVLRPKMLTPFRKVRDYNGRATVISYSHFNAFKFPDTVAVYIECSVEICRHGCPDSCQKLPYLPLPSHLKQATSLPDEEYVPLEQNIDNGYHSSGNPLDSSYPLPRDPQTKPGHPNPAIYSNNKVPLKPNVEEHDLLKKPNDKEHNLPSKPTYEEKHINQQLSYEAVELQDYKDHHLAQKPNYETYYIPQESNYQQNLPPQKTIHTQGNAEVYHQEKYSGSPNIPKDESGDYEPIAEPVPQLKPIKSGPQLSLVTQQGSPGYYNREKEVPIYHESRPNSQYVQSSHENIGYGNQNRPHAQSSAYRPQRIPLKSPVDRPPYPYPVPQFQHPRQPTNGGMMMMGQFADRADTIDSTGFSVQDFQFPHGPRSLRTRRETSDGEVLGVQQIYRALASVDLAFEPNATRDSAVVFSGRREEIVYGVCLPLPGFIAGLSLLLLLTVCSLCITGYLWYHWRLQEMKKDTKTSLTAKIFNGRLFYYYRNRKAHY</sequence>
<feature type="region of interest" description="Disordered" evidence="2">
    <location>
        <begin position="519"/>
        <end position="538"/>
    </location>
</feature>
<evidence type="ECO:0000256" key="2">
    <source>
        <dbReference type="SAM" id="MobiDB-lite"/>
    </source>
</evidence>
<evidence type="ECO:0000256" key="1">
    <source>
        <dbReference type="ARBA" id="ARBA00023157"/>
    </source>
</evidence>
<dbReference type="InterPro" id="IPR056953">
    <property type="entry name" value="CUT_N"/>
</dbReference>
<evidence type="ECO:0000256" key="3">
    <source>
        <dbReference type="SAM" id="Phobius"/>
    </source>
</evidence>
<gene>
    <name evidence="7" type="primary">LOC106463178</name>
</gene>
<dbReference type="Gene3D" id="2.60.40.4100">
    <property type="entry name" value="Zona pellucida, ZP-C domain"/>
    <property type="match status" value="1"/>
</dbReference>
<dbReference type="RefSeq" id="XP_022246325.1">
    <property type="nucleotide sequence ID" value="XM_022390617.1"/>
</dbReference>
<keyword evidence="3" id="KW-0812">Transmembrane</keyword>
<dbReference type="Proteomes" id="UP000694941">
    <property type="component" value="Unplaced"/>
</dbReference>
<protein>
    <submittedName>
        <fullName evidence="7">Uncharacterized protein LOC106463178</fullName>
    </submittedName>
</protein>
<keyword evidence="4" id="KW-0732">Signal</keyword>
<dbReference type="PROSITE" id="PS51034">
    <property type="entry name" value="ZP_2"/>
    <property type="match status" value="1"/>
</dbReference>
<dbReference type="InterPro" id="IPR001507">
    <property type="entry name" value="ZP_dom"/>
</dbReference>
<feature type="signal peptide" evidence="4">
    <location>
        <begin position="1"/>
        <end position="27"/>
    </location>
</feature>
<accession>A0ABM1SRR9</accession>
<proteinExistence type="predicted"/>